<sequence>MATVGSLLTASRTASTWSLVRTIVVPRIGERGVTQIGEGLHMRDRLVNRVGAVGLSAEAHVYYNEGKCASVATVPFVGVQGQELTGQLAQSCTGPRERRRFREAHGAGYVSAGSHHEIVLPNVLKAKIANRVGQGHGVRRCLEHGSNGGDRPYPRELARQNDAVHWFRERHWRHKCERLRAEKVRGVHAKRCGAGVSRRGEGLLGFPKGLPSGLQTIHPYKVRNRYLVFIESAQSR</sequence>
<reference evidence="1" key="1">
    <citation type="submission" date="2017-02" db="UniProtKB">
        <authorList>
            <consortium name="WormBaseParasite"/>
        </authorList>
    </citation>
    <scope>IDENTIFICATION</scope>
</reference>
<name>A0A0N4WVY2_HAEPC</name>
<proteinExistence type="predicted"/>
<protein>
    <submittedName>
        <fullName evidence="1">Secreted protein</fullName>
    </submittedName>
</protein>
<dbReference type="WBParaSite" id="HPLM_0001587501-mRNA-1">
    <property type="protein sequence ID" value="HPLM_0001587501-mRNA-1"/>
    <property type="gene ID" value="HPLM_0001587501"/>
</dbReference>
<organism evidence="1">
    <name type="scientific">Haemonchus placei</name>
    <name type="common">Barber's pole worm</name>
    <dbReference type="NCBI Taxonomy" id="6290"/>
    <lineage>
        <taxon>Eukaryota</taxon>
        <taxon>Metazoa</taxon>
        <taxon>Ecdysozoa</taxon>
        <taxon>Nematoda</taxon>
        <taxon>Chromadorea</taxon>
        <taxon>Rhabditida</taxon>
        <taxon>Rhabditina</taxon>
        <taxon>Rhabditomorpha</taxon>
        <taxon>Strongyloidea</taxon>
        <taxon>Trichostrongylidae</taxon>
        <taxon>Haemonchus</taxon>
    </lineage>
</organism>
<dbReference type="AlphaFoldDB" id="A0A0N4WVY2"/>
<accession>A0A0N4WVY2</accession>
<evidence type="ECO:0000313" key="1">
    <source>
        <dbReference type="WBParaSite" id="HPLM_0001587501-mRNA-1"/>
    </source>
</evidence>